<dbReference type="GO" id="GO:0008254">
    <property type="term" value="F:3'-nucleotidase activity"/>
    <property type="evidence" value="ECO:0007669"/>
    <property type="project" value="TreeGrafter"/>
</dbReference>
<dbReference type="GO" id="GO:0000166">
    <property type="term" value="F:nucleotide binding"/>
    <property type="evidence" value="ECO:0007669"/>
    <property type="project" value="UniProtKB-KW"/>
</dbReference>
<organism evidence="9">
    <name type="scientific">candidate division WOR-3 bacterium</name>
    <dbReference type="NCBI Taxonomy" id="2052148"/>
    <lineage>
        <taxon>Bacteria</taxon>
        <taxon>Bacteria division WOR-3</taxon>
    </lineage>
</organism>
<proteinExistence type="inferred from homology"/>
<dbReference type="InterPro" id="IPR002828">
    <property type="entry name" value="SurE-like_Pase/nucleotidase"/>
</dbReference>
<dbReference type="Gene3D" id="3.40.1210.10">
    <property type="entry name" value="Survival protein SurE-like phosphatase/nucleotidase"/>
    <property type="match status" value="1"/>
</dbReference>
<keyword evidence="4 7" id="KW-0479">Metal-binding</keyword>
<comment type="catalytic activity">
    <reaction evidence="1 7">
        <text>a ribonucleoside 5'-phosphate + H2O = a ribonucleoside + phosphate</text>
        <dbReference type="Rhea" id="RHEA:12484"/>
        <dbReference type="ChEBI" id="CHEBI:15377"/>
        <dbReference type="ChEBI" id="CHEBI:18254"/>
        <dbReference type="ChEBI" id="CHEBI:43474"/>
        <dbReference type="ChEBI" id="CHEBI:58043"/>
        <dbReference type="EC" id="3.1.3.5"/>
    </reaction>
</comment>
<comment type="similarity">
    <text evidence="2 7">Belongs to the SurE nucleotidase family.</text>
</comment>
<dbReference type="HAMAP" id="MF_00060">
    <property type="entry name" value="SurE"/>
    <property type="match status" value="1"/>
</dbReference>
<dbReference type="GO" id="GO:0005737">
    <property type="term" value="C:cytoplasm"/>
    <property type="evidence" value="ECO:0007669"/>
    <property type="project" value="UniProtKB-SubCell"/>
</dbReference>
<dbReference type="EMBL" id="DSTU01000005">
    <property type="protein sequence ID" value="HFJ53924.1"/>
    <property type="molecule type" value="Genomic_DNA"/>
</dbReference>
<evidence type="ECO:0000256" key="2">
    <source>
        <dbReference type="ARBA" id="ARBA00011062"/>
    </source>
</evidence>
<dbReference type="InterPro" id="IPR030048">
    <property type="entry name" value="SurE"/>
</dbReference>
<keyword evidence="5 7" id="KW-0547">Nucleotide-binding</keyword>
<sequence>MCQSVTRHQVDLRCPAIRISPPMEKPLIVLTNDDGIDAPGLKELFTAVRGLGRRFVVAPATNQSAASHSFSLRKPILVERRKPGWYAVAGTPTDCVLIAHHGIFQRSIDLVISGINDSPNLGDDVLYSGTVAAAIEAALLGIPAIALSYLRTGENLPAVHRLLGTLVPLLLKGLLPKKCLLNINIPAGEIRGIRVTRLGHRIYRDMAIRKHLPDGGLCYTIDGEMDFKATRGSDFEAVYAGFISVTPLHLDMTHHYELRRLERAFRKLGLV</sequence>
<evidence type="ECO:0000313" key="9">
    <source>
        <dbReference type="EMBL" id="HEA86993.1"/>
    </source>
</evidence>
<evidence type="ECO:0000256" key="7">
    <source>
        <dbReference type="HAMAP-Rule" id="MF_00060"/>
    </source>
</evidence>
<protein>
    <recommendedName>
        <fullName evidence="7">5'-nucleotidase SurE</fullName>
        <ecNumber evidence="7">3.1.3.5</ecNumber>
    </recommendedName>
    <alternativeName>
        <fullName evidence="7">Nucleoside 5'-monophosphate phosphohydrolase</fullName>
    </alternativeName>
</protein>
<evidence type="ECO:0000259" key="8">
    <source>
        <dbReference type="Pfam" id="PF01975"/>
    </source>
</evidence>
<comment type="subcellular location">
    <subcellularLocation>
        <location evidence="7">Cytoplasm</location>
    </subcellularLocation>
</comment>
<dbReference type="GO" id="GO:0046872">
    <property type="term" value="F:metal ion binding"/>
    <property type="evidence" value="ECO:0007669"/>
    <property type="project" value="UniProtKB-UniRule"/>
</dbReference>
<accession>A0A7C1NLC5</accession>
<dbReference type="GO" id="GO:0008253">
    <property type="term" value="F:5'-nucleotidase activity"/>
    <property type="evidence" value="ECO:0007669"/>
    <property type="project" value="UniProtKB-UniRule"/>
</dbReference>
<dbReference type="NCBIfam" id="NF001490">
    <property type="entry name" value="PRK00346.1-4"/>
    <property type="match status" value="1"/>
</dbReference>
<dbReference type="NCBIfam" id="TIGR00087">
    <property type="entry name" value="surE"/>
    <property type="match status" value="1"/>
</dbReference>
<dbReference type="InterPro" id="IPR036523">
    <property type="entry name" value="SurE-like_sf"/>
</dbReference>
<feature type="binding site" evidence="7">
    <location>
        <position position="116"/>
    </location>
    <ligand>
        <name>a divalent metal cation</name>
        <dbReference type="ChEBI" id="CHEBI:60240"/>
    </ligand>
</feature>
<dbReference type="PANTHER" id="PTHR30457:SF12">
    <property type="entry name" value="5'_3'-NUCLEOTIDASE SURE"/>
    <property type="match status" value="1"/>
</dbReference>
<dbReference type="EMBL" id="DSLG01000004">
    <property type="protein sequence ID" value="HEA86993.1"/>
    <property type="molecule type" value="Genomic_DNA"/>
</dbReference>
<dbReference type="EC" id="3.1.3.5" evidence="7"/>
<feature type="domain" description="Survival protein SurE-like phosphatase/nucleotidase" evidence="8">
    <location>
        <begin position="28"/>
        <end position="204"/>
    </location>
</feature>
<evidence type="ECO:0000256" key="4">
    <source>
        <dbReference type="ARBA" id="ARBA00022723"/>
    </source>
</evidence>
<reference evidence="9" key="1">
    <citation type="journal article" date="2020" name="mSystems">
        <title>Genome- and Community-Level Interaction Insights into Carbon Utilization and Element Cycling Functions of Hydrothermarchaeota in Hydrothermal Sediment.</title>
        <authorList>
            <person name="Zhou Z."/>
            <person name="Liu Y."/>
            <person name="Xu W."/>
            <person name="Pan J."/>
            <person name="Luo Z.H."/>
            <person name="Li M."/>
        </authorList>
    </citation>
    <scope>NUCLEOTIDE SEQUENCE [LARGE SCALE GENOMIC DNA]</scope>
    <source>
        <strain evidence="9">SpSt-265</strain>
        <strain evidence="10">SpSt-465</strain>
    </source>
</reference>
<keyword evidence="3 7" id="KW-0963">Cytoplasm</keyword>
<evidence type="ECO:0000256" key="3">
    <source>
        <dbReference type="ARBA" id="ARBA00022490"/>
    </source>
</evidence>
<feature type="binding site" evidence="7">
    <location>
        <position position="64"/>
    </location>
    <ligand>
        <name>a divalent metal cation</name>
        <dbReference type="ChEBI" id="CHEBI:60240"/>
    </ligand>
</feature>
<evidence type="ECO:0000256" key="6">
    <source>
        <dbReference type="ARBA" id="ARBA00022801"/>
    </source>
</evidence>
<dbReference type="GO" id="GO:0004309">
    <property type="term" value="F:exopolyphosphatase activity"/>
    <property type="evidence" value="ECO:0007669"/>
    <property type="project" value="TreeGrafter"/>
</dbReference>
<evidence type="ECO:0000256" key="1">
    <source>
        <dbReference type="ARBA" id="ARBA00000815"/>
    </source>
</evidence>
<feature type="binding site" evidence="7">
    <location>
        <position position="33"/>
    </location>
    <ligand>
        <name>a divalent metal cation</name>
        <dbReference type="ChEBI" id="CHEBI:60240"/>
    </ligand>
</feature>
<dbReference type="SUPFAM" id="SSF64167">
    <property type="entry name" value="SurE-like"/>
    <property type="match status" value="1"/>
</dbReference>
<dbReference type="AlphaFoldDB" id="A0A7C1NLC5"/>
<dbReference type="Pfam" id="PF01975">
    <property type="entry name" value="SurE"/>
    <property type="match status" value="1"/>
</dbReference>
<feature type="binding site" evidence="7">
    <location>
        <position position="34"/>
    </location>
    <ligand>
        <name>a divalent metal cation</name>
        <dbReference type="ChEBI" id="CHEBI:60240"/>
    </ligand>
</feature>
<dbReference type="PANTHER" id="PTHR30457">
    <property type="entry name" value="5'-NUCLEOTIDASE SURE"/>
    <property type="match status" value="1"/>
</dbReference>
<name>A0A7C1NLC5_UNCW3</name>
<comment type="caution">
    <text evidence="9">The sequence shown here is derived from an EMBL/GenBank/DDBJ whole genome shotgun (WGS) entry which is preliminary data.</text>
</comment>
<keyword evidence="6 7" id="KW-0378">Hydrolase</keyword>
<gene>
    <name evidence="7 9" type="primary">surE</name>
    <name evidence="9" type="ORF">ENP94_03170</name>
    <name evidence="10" type="ORF">ENS16_04460</name>
</gene>
<evidence type="ECO:0000256" key="5">
    <source>
        <dbReference type="ARBA" id="ARBA00022741"/>
    </source>
</evidence>
<comment type="function">
    <text evidence="7">Nucleotidase that shows phosphatase activity on nucleoside 5'-monophosphates.</text>
</comment>
<evidence type="ECO:0000313" key="10">
    <source>
        <dbReference type="EMBL" id="HFJ53924.1"/>
    </source>
</evidence>
<comment type="cofactor">
    <cofactor evidence="7">
        <name>a divalent metal cation</name>
        <dbReference type="ChEBI" id="CHEBI:60240"/>
    </cofactor>
    <text evidence="7">Binds 1 divalent metal cation per subunit.</text>
</comment>